<feature type="domain" description="DNA methylase N-4/N-6" evidence="3">
    <location>
        <begin position="226"/>
        <end position="302"/>
    </location>
</feature>
<dbReference type="PANTHER" id="PTHR14911:SF13">
    <property type="entry name" value="TRNA (GUANINE(6)-N2)-METHYLTRANSFERASE THUMP3"/>
    <property type="match status" value="1"/>
</dbReference>
<dbReference type="InterPro" id="IPR002941">
    <property type="entry name" value="DNA_methylase_N4/N6"/>
</dbReference>
<gene>
    <name evidence="4" type="ORF">NEF87_001479</name>
</gene>
<evidence type="ECO:0000259" key="3">
    <source>
        <dbReference type="Pfam" id="PF01555"/>
    </source>
</evidence>
<evidence type="ECO:0000256" key="2">
    <source>
        <dbReference type="ARBA" id="ARBA00022679"/>
    </source>
</evidence>
<dbReference type="EMBL" id="CP104013">
    <property type="protein sequence ID" value="UYP45194.1"/>
    <property type="molecule type" value="Genomic_DNA"/>
</dbReference>
<dbReference type="SUPFAM" id="SSF53335">
    <property type="entry name" value="S-adenosyl-L-methionine-dependent methyltransferases"/>
    <property type="match status" value="1"/>
</dbReference>
<dbReference type="Proteomes" id="UP001208689">
    <property type="component" value="Chromosome"/>
</dbReference>
<dbReference type="Gene3D" id="3.40.50.150">
    <property type="entry name" value="Vaccinia Virus protein VP39"/>
    <property type="match status" value="1"/>
</dbReference>
<dbReference type="InterPro" id="IPR029063">
    <property type="entry name" value="SAM-dependent_MTases_sf"/>
</dbReference>
<keyword evidence="1" id="KW-0489">Methyltransferase</keyword>
<name>A0ABY6HRU7_9ARCH</name>
<dbReference type="PANTHER" id="PTHR14911">
    <property type="entry name" value="THUMP DOMAIN-CONTAINING"/>
    <property type="match status" value="1"/>
</dbReference>
<organism evidence="4 5">
    <name type="scientific">Candidatus Lokiarchaeum ossiferum</name>
    <dbReference type="NCBI Taxonomy" id="2951803"/>
    <lineage>
        <taxon>Archaea</taxon>
        <taxon>Promethearchaeati</taxon>
        <taxon>Promethearchaeota</taxon>
        <taxon>Promethearchaeia</taxon>
        <taxon>Promethearchaeales</taxon>
        <taxon>Promethearchaeaceae</taxon>
        <taxon>Candidatus Lokiarchaeum</taxon>
    </lineage>
</organism>
<sequence length="476" mass="55390">MEKYLFILGRNWRLSLAEIDSFLQQEAYLGRITDFSANVAIVEFDHPKFSNPEKSLEIISELMIKLGSVQKIGKCLDFIEREVFENGFPLNADIADQRALVYSGRRYVDNTLKDIVFELFPKIKNQKFFIANSIYPEAFNDSYYKEVLVSYFLHYVNKFFNTHLREEGAKQAIYYKYPQKNIESGNLNPLFPHHFLRYRLYEPNRVEILYCMTEEGMYVGKTLTVVDSNFQKEMDEERPFKQFRQSIPPKFAKTLISYLGIKHPYKGKKIYDPFCGSGTILQFGQMLGLQVYGSDIIEEQVKGTRQNIQFAANLMETNLSKKNLEENIQVADIANVQDIFPDNYFDGIPTEPVLLPYYREAPSYEELREILDNESIPLYNQLLKKAFRLLKPGARLALVAPIIQTKEGQKIGFPITQLAMKIGFKSIQLLDTSRIDEKENPRFKLQGQNQKSIFDAGSKHISREFFVFVKPRKSKK</sequence>
<dbReference type="Pfam" id="PF01555">
    <property type="entry name" value="N6_N4_Mtase"/>
    <property type="match status" value="1"/>
</dbReference>
<evidence type="ECO:0000313" key="4">
    <source>
        <dbReference type="EMBL" id="UYP45194.1"/>
    </source>
</evidence>
<proteinExistence type="predicted"/>
<evidence type="ECO:0000256" key="1">
    <source>
        <dbReference type="ARBA" id="ARBA00022603"/>
    </source>
</evidence>
<accession>A0ABY6HRU7</accession>
<dbReference type="CDD" id="cd02440">
    <property type="entry name" value="AdoMet_MTases"/>
    <property type="match status" value="1"/>
</dbReference>
<keyword evidence="2" id="KW-0808">Transferase</keyword>
<keyword evidence="5" id="KW-1185">Reference proteome</keyword>
<protein>
    <recommendedName>
        <fullName evidence="3">DNA methylase N-4/N-6 domain-containing protein</fullName>
    </recommendedName>
</protein>
<evidence type="ECO:0000313" key="5">
    <source>
        <dbReference type="Proteomes" id="UP001208689"/>
    </source>
</evidence>
<reference evidence="4" key="1">
    <citation type="submission" date="2022-09" db="EMBL/GenBank/DDBJ databases">
        <title>Actin cytoskeleton and complex cell architecture in an #Asgard archaeon.</title>
        <authorList>
            <person name="Ponce Toledo R.I."/>
            <person name="Schleper C."/>
            <person name="Rodrigues Oliveira T."/>
            <person name="Wollweber F."/>
            <person name="Xu J."/>
            <person name="Rittmann S."/>
            <person name="Klingl A."/>
            <person name="Pilhofer M."/>
        </authorList>
    </citation>
    <scope>NUCLEOTIDE SEQUENCE</scope>
    <source>
        <strain evidence="4">B-35</strain>
    </source>
</reference>